<evidence type="ECO:0000259" key="2">
    <source>
        <dbReference type="Pfam" id="PF10026"/>
    </source>
</evidence>
<dbReference type="PROSITE" id="PS51257">
    <property type="entry name" value="PROKAR_LIPOPROTEIN"/>
    <property type="match status" value="1"/>
</dbReference>
<keyword evidence="1" id="KW-0472">Membrane</keyword>
<feature type="transmembrane region" description="Helical" evidence="1">
    <location>
        <begin position="9"/>
        <end position="27"/>
    </location>
</feature>
<dbReference type="Pfam" id="PF10026">
    <property type="entry name" value="DUF2268"/>
    <property type="match status" value="1"/>
</dbReference>
<name>A0A6M1SP51_9BACT</name>
<organism evidence="3 4">
    <name type="scientific">Halalkalibaculum roseum</name>
    <dbReference type="NCBI Taxonomy" id="2709311"/>
    <lineage>
        <taxon>Bacteria</taxon>
        <taxon>Pseudomonadati</taxon>
        <taxon>Balneolota</taxon>
        <taxon>Balneolia</taxon>
        <taxon>Balneolales</taxon>
        <taxon>Balneolaceae</taxon>
        <taxon>Halalkalibaculum</taxon>
    </lineage>
</organism>
<protein>
    <submittedName>
        <fullName evidence="3">DUF2268 domain-containing protein</fullName>
    </submittedName>
</protein>
<accession>A0A6M1SP51</accession>
<sequence length="257" mass="28233">MAHDKASPLILYFGLFAAVALLIGVAGCSTSSQSLGCEGNTDVMIQAGSCLHFEDEGQLDEYRDRIIAVVKETYSLVNSLMPIDDVQIRVLANPQNVIPELGMNGYNPGANEVILYFDPQSNALSHSLESSLSSILSHELHHAKRKRSAGYGSTLLQAMISEGLADHFSMEVTQSGPPIWSKVLTETQLESLLQKASQDWNSSPYNHSQWFFGNGEDIPRWTGYSIGFELVQIYLMNHPDSKASILHEEPASSFAPE</sequence>
<gene>
    <name evidence="3" type="ORF">G3570_09460</name>
</gene>
<dbReference type="InterPro" id="IPR018728">
    <property type="entry name" value="DUF2268"/>
</dbReference>
<feature type="domain" description="DUF2268" evidence="2">
    <location>
        <begin position="69"/>
        <end position="250"/>
    </location>
</feature>
<evidence type="ECO:0000256" key="1">
    <source>
        <dbReference type="SAM" id="Phobius"/>
    </source>
</evidence>
<keyword evidence="1" id="KW-0812">Transmembrane</keyword>
<proteinExistence type="predicted"/>
<reference evidence="3 4" key="1">
    <citation type="submission" date="2020-02" db="EMBL/GenBank/DDBJ databases">
        <title>Balneolaceae bacterium YR4-1, complete genome.</title>
        <authorList>
            <person name="Li Y."/>
            <person name="Wu S."/>
        </authorList>
    </citation>
    <scope>NUCLEOTIDE SEQUENCE [LARGE SCALE GENOMIC DNA]</scope>
    <source>
        <strain evidence="3 4">YR4-1</strain>
    </source>
</reference>
<evidence type="ECO:0000313" key="4">
    <source>
        <dbReference type="Proteomes" id="UP000473278"/>
    </source>
</evidence>
<keyword evidence="1" id="KW-1133">Transmembrane helix</keyword>
<dbReference type="Proteomes" id="UP000473278">
    <property type="component" value="Unassembled WGS sequence"/>
</dbReference>
<comment type="caution">
    <text evidence="3">The sequence shown here is derived from an EMBL/GenBank/DDBJ whole genome shotgun (WGS) entry which is preliminary data.</text>
</comment>
<dbReference type="RefSeq" id="WP_165141669.1">
    <property type="nucleotide sequence ID" value="NZ_JAALLT010000003.1"/>
</dbReference>
<dbReference type="EMBL" id="JAALLT010000003">
    <property type="protein sequence ID" value="NGP76859.1"/>
    <property type="molecule type" value="Genomic_DNA"/>
</dbReference>
<dbReference type="AlphaFoldDB" id="A0A6M1SP51"/>
<keyword evidence="4" id="KW-1185">Reference proteome</keyword>
<evidence type="ECO:0000313" key="3">
    <source>
        <dbReference type="EMBL" id="NGP76859.1"/>
    </source>
</evidence>